<evidence type="ECO:0000313" key="1">
    <source>
        <dbReference type="EMBL" id="TDK64101.1"/>
    </source>
</evidence>
<dbReference type="RefSeq" id="WP_133333041.1">
    <property type="nucleotide sequence ID" value="NZ_SMYO01000002.1"/>
</dbReference>
<dbReference type="PANTHER" id="PTHR34986">
    <property type="entry name" value="EVOLVED BETA-GALACTOSIDASE SUBUNIT BETA"/>
    <property type="match status" value="1"/>
</dbReference>
<protein>
    <submittedName>
        <fullName evidence="1">DUF386 domain-containing protein</fullName>
    </submittedName>
</protein>
<dbReference type="InterPro" id="IPR004375">
    <property type="entry name" value="NanQ/TabA/YiaL"/>
</dbReference>
<comment type="caution">
    <text evidence="1">The sequence shown here is derived from an EMBL/GenBank/DDBJ whole genome shotgun (WGS) entry which is preliminary data.</text>
</comment>
<organism evidence="1 2">
    <name type="scientific">Bacillus salipaludis</name>
    <dbReference type="NCBI Taxonomy" id="2547811"/>
    <lineage>
        <taxon>Bacteria</taxon>
        <taxon>Bacillati</taxon>
        <taxon>Bacillota</taxon>
        <taxon>Bacilli</taxon>
        <taxon>Bacillales</taxon>
        <taxon>Bacillaceae</taxon>
        <taxon>Bacillus</taxon>
    </lineage>
</organism>
<dbReference type="Gene3D" id="2.60.120.370">
    <property type="entry name" value="YhcH/YjgK/YiaL"/>
    <property type="match status" value="1"/>
</dbReference>
<gene>
    <name evidence="1" type="ORF">E2K98_04340</name>
</gene>
<evidence type="ECO:0000313" key="2">
    <source>
        <dbReference type="Proteomes" id="UP000295132"/>
    </source>
</evidence>
<name>A0A4R5VXP5_9BACI</name>
<dbReference type="Proteomes" id="UP000295132">
    <property type="component" value="Unassembled WGS sequence"/>
</dbReference>
<dbReference type="EMBL" id="SMYO01000002">
    <property type="protein sequence ID" value="TDK64101.1"/>
    <property type="molecule type" value="Genomic_DNA"/>
</dbReference>
<dbReference type="NCBIfam" id="TIGR00022">
    <property type="entry name" value="YhcH/YjgK/YiaL family protein"/>
    <property type="match status" value="1"/>
</dbReference>
<dbReference type="GO" id="GO:0005829">
    <property type="term" value="C:cytosol"/>
    <property type="evidence" value="ECO:0007669"/>
    <property type="project" value="TreeGrafter"/>
</dbReference>
<dbReference type="Pfam" id="PF04074">
    <property type="entry name" value="DUF386"/>
    <property type="match status" value="1"/>
</dbReference>
<dbReference type="SUPFAM" id="SSF51197">
    <property type="entry name" value="Clavaminate synthase-like"/>
    <property type="match status" value="1"/>
</dbReference>
<reference evidence="1 2" key="1">
    <citation type="submission" date="2019-03" db="EMBL/GenBank/DDBJ databases">
        <title>Bacillus niacini sp. nov. a Nicotinate-Metabolizing Mesophile Isolated from Soil.</title>
        <authorList>
            <person name="Zhang G."/>
        </authorList>
    </citation>
    <scope>NUCLEOTIDE SEQUENCE [LARGE SCALE GENOMIC DNA]</scope>
    <source>
        <strain evidence="1 2">WN066</strain>
    </source>
</reference>
<sequence length="150" mass="17912">MIVDHIRNFHFYKGIHERINQAIDYIQQTDFTNLQTGMHEIDGENLFFNLIEYETKTLQERFWESHQKYLDVHYLLEGTEQIGFEPFDQMKIKQPYDEQDDYFLLEGNLKSAATLQKGNFMILFPQDAHMTGIKVDTSEKVRKIVFKVKL</sequence>
<accession>A0A4R5VXP5</accession>
<dbReference type="AlphaFoldDB" id="A0A4R5VXP5"/>
<dbReference type="InterPro" id="IPR037012">
    <property type="entry name" value="NanQ/TabA/YiaL_sf"/>
</dbReference>
<proteinExistence type="predicted"/>
<dbReference type="PANTHER" id="PTHR34986:SF1">
    <property type="entry name" value="PROTEIN YIAL"/>
    <property type="match status" value="1"/>
</dbReference>